<dbReference type="InterPro" id="IPR020843">
    <property type="entry name" value="ER"/>
</dbReference>
<evidence type="ECO:0000256" key="1">
    <source>
        <dbReference type="ARBA" id="ARBA00022857"/>
    </source>
</evidence>
<dbReference type="Pfam" id="PF00107">
    <property type="entry name" value="ADH_zinc_N"/>
    <property type="match status" value="1"/>
</dbReference>
<evidence type="ECO:0000313" key="6">
    <source>
        <dbReference type="Proteomes" id="UP000007879"/>
    </source>
</evidence>
<gene>
    <name evidence="5" type="primary">100637204</name>
</gene>
<accession>A0A1X7V3H7</accession>
<evidence type="ECO:0000313" key="5">
    <source>
        <dbReference type="EnsemblMetazoa" id="Aqu2.1.34354_001"/>
    </source>
</evidence>
<dbReference type="GO" id="GO:0048038">
    <property type="term" value="F:quinone binding"/>
    <property type="evidence" value="ECO:0007669"/>
    <property type="project" value="TreeGrafter"/>
</dbReference>
<dbReference type="CDD" id="cd05276">
    <property type="entry name" value="p53_inducible_oxidoreductase"/>
    <property type="match status" value="1"/>
</dbReference>
<dbReference type="OrthoDB" id="3509362at2759"/>
<dbReference type="PANTHER" id="PTHR48106">
    <property type="entry name" value="QUINONE OXIDOREDUCTASE PIG3-RELATED"/>
    <property type="match status" value="1"/>
</dbReference>
<dbReference type="FunCoup" id="A0A1X7V3H7">
    <property type="interactions" value="443"/>
</dbReference>
<name>A0A1X7V3H7_AMPQE</name>
<reference evidence="5" key="2">
    <citation type="submission" date="2017-05" db="UniProtKB">
        <authorList>
            <consortium name="EnsemblMetazoa"/>
        </authorList>
    </citation>
    <scope>IDENTIFICATION</scope>
</reference>
<dbReference type="AlphaFoldDB" id="A0A1X7V3H7"/>
<feature type="chain" id="PRO_5012643340" description="Enoyl reductase (ER) domain-containing protein" evidence="3">
    <location>
        <begin position="23"/>
        <end position="373"/>
    </location>
</feature>
<dbReference type="SUPFAM" id="SSF50129">
    <property type="entry name" value="GroES-like"/>
    <property type="match status" value="1"/>
</dbReference>
<dbReference type="eggNOG" id="KOG1198">
    <property type="taxonomic scope" value="Eukaryota"/>
</dbReference>
<keyword evidence="6" id="KW-1185">Reference proteome</keyword>
<dbReference type="STRING" id="400682.A0A1X7V3H7"/>
<sequence>MGRGLFLAIILLLHLKPKLIFSDYCYTERDCAVMEEKTMKSISHNTSDASLRLVNDTTVPPLKEGDVLIKVSAAGVNRLDLLQVRGLYPPPPGESEILGVEVSGTIVSLSPLAGSNSGFKIGDRVMALIGGGGYAEYCTAPYQCVMPIPQSLSFNKAAAIPEAYLTAYQGLVWNGDLQDNQTVLIHAGASSVGLAAIQLARVLREGVVVIATSRTEEKLVQCTENGAHFVINSKEKDFKEEVMRITEGKGVDVILDFIGASYWDNNIASLATDGHIVLLGMLGGVTTPSPVNLGLLLKKRLTVKGSTLRSRSLPYKEKLVSELSANVLPLFTSGKAWPIVDSVFPMEDAAKAHKRMADNANKGKIILTLSSDD</sequence>
<dbReference type="InterPro" id="IPR013149">
    <property type="entry name" value="ADH-like_C"/>
</dbReference>
<dbReference type="Pfam" id="PF08240">
    <property type="entry name" value="ADH_N"/>
    <property type="match status" value="1"/>
</dbReference>
<dbReference type="InterPro" id="IPR036291">
    <property type="entry name" value="NAD(P)-bd_dom_sf"/>
</dbReference>
<evidence type="ECO:0000259" key="4">
    <source>
        <dbReference type="SMART" id="SM00829"/>
    </source>
</evidence>
<feature type="signal peptide" evidence="3">
    <location>
        <begin position="1"/>
        <end position="22"/>
    </location>
</feature>
<dbReference type="SMART" id="SM00829">
    <property type="entry name" value="PKS_ER"/>
    <property type="match status" value="1"/>
</dbReference>
<dbReference type="KEGG" id="aqu:100637204"/>
<dbReference type="GO" id="GO:0070402">
    <property type="term" value="F:NADPH binding"/>
    <property type="evidence" value="ECO:0007669"/>
    <property type="project" value="TreeGrafter"/>
</dbReference>
<dbReference type="EnsemblMetazoa" id="Aqu2.1.34354_001">
    <property type="protein sequence ID" value="Aqu2.1.34354_001"/>
    <property type="gene ID" value="Aqu2.1.34354"/>
</dbReference>
<dbReference type="NCBIfam" id="TIGR02824">
    <property type="entry name" value="quinone_pig3"/>
    <property type="match status" value="1"/>
</dbReference>
<keyword evidence="3" id="KW-0732">Signal</keyword>
<dbReference type="InterPro" id="IPR014189">
    <property type="entry name" value="Quinone_OxRdtase_PIG3"/>
</dbReference>
<evidence type="ECO:0000256" key="3">
    <source>
        <dbReference type="SAM" id="SignalP"/>
    </source>
</evidence>
<dbReference type="Gene3D" id="3.40.50.720">
    <property type="entry name" value="NAD(P)-binding Rossmann-like Domain"/>
    <property type="match status" value="1"/>
</dbReference>
<dbReference type="Proteomes" id="UP000007879">
    <property type="component" value="Unassembled WGS sequence"/>
</dbReference>
<dbReference type="InParanoid" id="A0A1X7V3H7"/>
<protein>
    <recommendedName>
        <fullName evidence="4">Enoyl reductase (ER) domain-containing protein</fullName>
    </recommendedName>
</protein>
<dbReference type="Gene3D" id="3.90.180.10">
    <property type="entry name" value="Medium-chain alcohol dehydrogenases, catalytic domain"/>
    <property type="match status" value="1"/>
</dbReference>
<organism evidence="5">
    <name type="scientific">Amphimedon queenslandica</name>
    <name type="common">Sponge</name>
    <dbReference type="NCBI Taxonomy" id="400682"/>
    <lineage>
        <taxon>Eukaryota</taxon>
        <taxon>Metazoa</taxon>
        <taxon>Porifera</taxon>
        <taxon>Demospongiae</taxon>
        <taxon>Heteroscleromorpha</taxon>
        <taxon>Haplosclerida</taxon>
        <taxon>Niphatidae</taxon>
        <taxon>Amphimedon</taxon>
    </lineage>
</organism>
<dbReference type="PANTHER" id="PTHR48106:SF18">
    <property type="entry name" value="QUINONE OXIDOREDUCTASE PIG3"/>
    <property type="match status" value="1"/>
</dbReference>
<feature type="domain" description="Enoyl reductase (ER)" evidence="4">
    <location>
        <begin position="46"/>
        <end position="367"/>
    </location>
</feature>
<proteinExistence type="predicted"/>
<evidence type="ECO:0000256" key="2">
    <source>
        <dbReference type="ARBA" id="ARBA00023002"/>
    </source>
</evidence>
<dbReference type="SUPFAM" id="SSF51735">
    <property type="entry name" value="NAD(P)-binding Rossmann-fold domains"/>
    <property type="match status" value="1"/>
</dbReference>
<keyword evidence="2" id="KW-0560">Oxidoreductase</keyword>
<reference evidence="6" key="1">
    <citation type="journal article" date="2010" name="Nature">
        <title>The Amphimedon queenslandica genome and the evolution of animal complexity.</title>
        <authorList>
            <person name="Srivastava M."/>
            <person name="Simakov O."/>
            <person name="Chapman J."/>
            <person name="Fahey B."/>
            <person name="Gauthier M.E."/>
            <person name="Mitros T."/>
            <person name="Richards G.S."/>
            <person name="Conaco C."/>
            <person name="Dacre M."/>
            <person name="Hellsten U."/>
            <person name="Larroux C."/>
            <person name="Putnam N.H."/>
            <person name="Stanke M."/>
            <person name="Adamska M."/>
            <person name="Darling A."/>
            <person name="Degnan S.M."/>
            <person name="Oakley T.H."/>
            <person name="Plachetzki D.C."/>
            <person name="Zhai Y."/>
            <person name="Adamski M."/>
            <person name="Calcino A."/>
            <person name="Cummins S.F."/>
            <person name="Goodstein D.M."/>
            <person name="Harris C."/>
            <person name="Jackson D.J."/>
            <person name="Leys S.P."/>
            <person name="Shu S."/>
            <person name="Woodcroft B.J."/>
            <person name="Vervoort M."/>
            <person name="Kosik K.S."/>
            <person name="Manning G."/>
            <person name="Degnan B.M."/>
            <person name="Rokhsar D.S."/>
        </authorList>
    </citation>
    <scope>NUCLEOTIDE SEQUENCE [LARGE SCALE GENOMIC DNA]</scope>
</reference>
<keyword evidence="1" id="KW-0521">NADP</keyword>
<dbReference type="InterPro" id="IPR011032">
    <property type="entry name" value="GroES-like_sf"/>
</dbReference>
<dbReference type="EnsemblMetazoa" id="XM_011405045.2">
    <property type="protein sequence ID" value="XP_011403347.2"/>
    <property type="gene ID" value="LOC100637204"/>
</dbReference>
<dbReference type="InterPro" id="IPR013154">
    <property type="entry name" value="ADH-like_N"/>
</dbReference>
<dbReference type="GO" id="GO:0003960">
    <property type="term" value="F:quinone reductase (NADPH) activity"/>
    <property type="evidence" value="ECO:0007669"/>
    <property type="project" value="TreeGrafter"/>
</dbReference>